<dbReference type="AlphaFoldDB" id="A0ABD1WAK4"/>
<sequence>MANLKCIYSILIPTISASCHICPTMPLHPTTAFLANRPSRQEDPNLEIDPPFLWANQIQVEADHCFDPQTDPLLEHSQMSKHKEKSWYSKVLKSFASFLCTSSEGEYVNPSKAKGPEAAMVSAAKHFSSVHKVRLD</sequence>
<dbReference type="PROSITE" id="PS51257">
    <property type="entry name" value="PROKAR_LIPOPROTEIN"/>
    <property type="match status" value="1"/>
</dbReference>
<organism evidence="1 2">
    <name type="scientific">Forsythia ovata</name>
    <dbReference type="NCBI Taxonomy" id="205694"/>
    <lineage>
        <taxon>Eukaryota</taxon>
        <taxon>Viridiplantae</taxon>
        <taxon>Streptophyta</taxon>
        <taxon>Embryophyta</taxon>
        <taxon>Tracheophyta</taxon>
        <taxon>Spermatophyta</taxon>
        <taxon>Magnoliopsida</taxon>
        <taxon>eudicotyledons</taxon>
        <taxon>Gunneridae</taxon>
        <taxon>Pentapetalae</taxon>
        <taxon>asterids</taxon>
        <taxon>lamiids</taxon>
        <taxon>Lamiales</taxon>
        <taxon>Oleaceae</taxon>
        <taxon>Forsythieae</taxon>
        <taxon>Forsythia</taxon>
    </lineage>
</organism>
<evidence type="ECO:0000313" key="2">
    <source>
        <dbReference type="Proteomes" id="UP001604277"/>
    </source>
</evidence>
<protein>
    <submittedName>
        <fullName evidence="1">Uncharacterized protein</fullName>
    </submittedName>
</protein>
<gene>
    <name evidence="1" type="ORF">Fot_15824</name>
</gene>
<proteinExistence type="predicted"/>
<name>A0ABD1WAK4_9LAMI</name>
<dbReference type="Proteomes" id="UP001604277">
    <property type="component" value="Unassembled WGS sequence"/>
</dbReference>
<accession>A0ABD1WAK4</accession>
<reference evidence="2" key="1">
    <citation type="submission" date="2024-07" db="EMBL/GenBank/DDBJ databases">
        <title>Two chromosome-level genome assemblies of Korean endemic species Abeliophyllum distichum and Forsythia ovata (Oleaceae).</title>
        <authorList>
            <person name="Jang H."/>
        </authorList>
    </citation>
    <scope>NUCLEOTIDE SEQUENCE [LARGE SCALE GENOMIC DNA]</scope>
</reference>
<keyword evidence="2" id="KW-1185">Reference proteome</keyword>
<evidence type="ECO:0000313" key="1">
    <source>
        <dbReference type="EMBL" id="KAL2546591.1"/>
    </source>
</evidence>
<dbReference type="EMBL" id="JBFOLJ010000004">
    <property type="protein sequence ID" value="KAL2546591.1"/>
    <property type="molecule type" value="Genomic_DNA"/>
</dbReference>
<comment type="caution">
    <text evidence="1">The sequence shown here is derived from an EMBL/GenBank/DDBJ whole genome shotgun (WGS) entry which is preliminary data.</text>
</comment>